<evidence type="ECO:0000256" key="10">
    <source>
        <dbReference type="SAM" id="MobiDB-lite"/>
    </source>
</evidence>
<evidence type="ECO:0000313" key="12">
    <source>
        <dbReference type="EMBL" id="KAK4270304.1"/>
    </source>
</evidence>
<accession>A0AAE1KB79</accession>
<dbReference type="GO" id="GO:0008270">
    <property type="term" value="F:zinc ion binding"/>
    <property type="evidence" value="ECO:0007669"/>
    <property type="project" value="UniProtKB-KW"/>
</dbReference>
<dbReference type="GO" id="GO:0005634">
    <property type="term" value="C:nucleus"/>
    <property type="evidence" value="ECO:0007669"/>
    <property type="project" value="UniProtKB-SubCell"/>
</dbReference>
<evidence type="ECO:0000256" key="7">
    <source>
        <dbReference type="ARBA" id="ARBA00023242"/>
    </source>
</evidence>
<dbReference type="GO" id="GO:0003677">
    <property type="term" value="F:DNA binding"/>
    <property type="evidence" value="ECO:0007669"/>
    <property type="project" value="UniProtKB-UniRule"/>
</dbReference>
<proteinExistence type="predicted"/>
<feature type="region of interest" description="Disordered" evidence="10">
    <location>
        <begin position="363"/>
        <end position="387"/>
    </location>
</feature>
<evidence type="ECO:0000259" key="11">
    <source>
        <dbReference type="PROSITE" id="PS50884"/>
    </source>
</evidence>
<keyword evidence="13" id="KW-1185">Reference proteome</keyword>
<keyword evidence="3 9" id="KW-0862">Zinc</keyword>
<dbReference type="InterPro" id="IPR003851">
    <property type="entry name" value="Znf_Dof"/>
</dbReference>
<feature type="domain" description="Dof-type" evidence="11">
    <location>
        <begin position="97"/>
        <end position="151"/>
    </location>
</feature>
<evidence type="ECO:0000256" key="2">
    <source>
        <dbReference type="ARBA" id="ARBA00022771"/>
    </source>
</evidence>
<protein>
    <recommendedName>
        <fullName evidence="9">Dof zinc finger protein</fullName>
    </recommendedName>
</protein>
<evidence type="ECO:0000313" key="13">
    <source>
        <dbReference type="Proteomes" id="UP001293593"/>
    </source>
</evidence>
<dbReference type="PROSITE" id="PS50884">
    <property type="entry name" value="ZF_DOF_2"/>
    <property type="match status" value="1"/>
</dbReference>
<evidence type="ECO:0000256" key="9">
    <source>
        <dbReference type="RuleBase" id="RU369094"/>
    </source>
</evidence>
<dbReference type="PROSITE" id="PS01361">
    <property type="entry name" value="ZF_DOF_1"/>
    <property type="match status" value="1"/>
</dbReference>
<dbReference type="GO" id="GO:0003700">
    <property type="term" value="F:DNA-binding transcription factor activity"/>
    <property type="evidence" value="ECO:0007669"/>
    <property type="project" value="UniProtKB-UniRule"/>
</dbReference>
<organism evidence="12 13">
    <name type="scientific">Acacia crassicarpa</name>
    <name type="common">northern wattle</name>
    <dbReference type="NCBI Taxonomy" id="499986"/>
    <lineage>
        <taxon>Eukaryota</taxon>
        <taxon>Viridiplantae</taxon>
        <taxon>Streptophyta</taxon>
        <taxon>Embryophyta</taxon>
        <taxon>Tracheophyta</taxon>
        <taxon>Spermatophyta</taxon>
        <taxon>Magnoliopsida</taxon>
        <taxon>eudicotyledons</taxon>
        <taxon>Gunneridae</taxon>
        <taxon>Pentapetalae</taxon>
        <taxon>rosids</taxon>
        <taxon>fabids</taxon>
        <taxon>Fabales</taxon>
        <taxon>Fabaceae</taxon>
        <taxon>Caesalpinioideae</taxon>
        <taxon>mimosoid clade</taxon>
        <taxon>Acacieae</taxon>
        <taxon>Acacia</taxon>
    </lineage>
</organism>
<keyword evidence="2 8" id="KW-0863">Zinc-finger</keyword>
<dbReference type="PANTHER" id="PTHR31992">
    <property type="entry name" value="DOF ZINC FINGER PROTEIN DOF1.4-RELATED"/>
    <property type="match status" value="1"/>
</dbReference>
<evidence type="ECO:0000256" key="5">
    <source>
        <dbReference type="ARBA" id="ARBA00023125"/>
    </source>
</evidence>
<comment type="caution">
    <text evidence="12">The sequence shown here is derived from an EMBL/GenBank/DDBJ whole genome shotgun (WGS) entry which is preliminary data.</text>
</comment>
<evidence type="ECO:0000256" key="8">
    <source>
        <dbReference type="PROSITE-ProRule" id="PRU00071"/>
    </source>
</evidence>
<feature type="compositionally biased region" description="Low complexity" evidence="10">
    <location>
        <begin position="35"/>
        <end position="53"/>
    </location>
</feature>
<reference evidence="12" key="1">
    <citation type="submission" date="2023-10" db="EMBL/GenBank/DDBJ databases">
        <title>Chromosome-level genome of the transformable northern wattle, Acacia crassicarpa.</title>
        <authorList>
            <person name="Massaro I."/>
            <person name="Sinha N.R."/>
            <person name="Poethig S."/>
            <person name="Leichty A.R."/>
        </authorList>
    </citation>
    <scope>NUCLEOTIDE SEQUENCE</scope>
    <source>
        <strain evidence="12">Acra3RX</strain>
        <tissue evidence="12">Leaf</tissue>
    </source>
</reference>
<dbReference type="InterPro" id="IPR045174">
    <property type="entry name" value="Dof"/>
</dbReference>
<feature type="region of interest" description="Disordered" evidence="10">
    <location>
        <begin position="1"/>
        <end position="80"/>
    </location>
</feature>
<evidence type="ECO:0000256" key="6">
    <source>
        <dbReference type="ARBA" id="ARBA00023163"/>
    </source>
</evidence>
<evidence type="ECO:0000256" key="3">
    <source>
        <dbReference type="ARBA" id="ARBA00022833"/>
    </source>
</evidence>
<dbReference type="Pfam" id="PF02701">
    <property type="entry name" value="Zn_ribbon_Dof"/>
    <property type="match status" value="1"/>
</dbReference>
<sequence>MVFTSIPPYLDPANWQQQQSNHHQTGALAGGGGLSSQQHHNQYQQQQQQQLLSPPHPPPPALPPPQPHGGGGTGSIRPGSMADRARMANIPMPEAALKCPRCESANTKFCYFNNYSLSQPRHFCKTCRRYWTRGGALRNVPVGGGCRRNKRSSKGSSSKSPASSDRQAGSTCSTNSVSSNSNSAGDLIGLTPHAPPLRFMSPLLADFTAAGGDMGLTYGVNYNAISAPMGGMVSDLNFQIGSAFGGGGGEGSSGGGTTTTAAAGSSGGSILFAPGLEQWRMPQTQQFPFLAAGLEGSHGLYSFEGTSGEALGYGGMSLRPKATASGLITQLASVKMEDNNNNNNNLNLSGQFLGSDQYWGTSGGGGSTSAWTDLSGFSSSSTTSNPL</sequence>
<dbReference type="EMBL" id="JAWXYG010000006">
    <property type="protein sequence ID" value="KAK4270304.1"/>
    <property type="molecule type" value="Genomic_DNA"/>
</dbReference>
<evidence type="ECO:0000256" key="1">
    <source>
        <dbReference type="ARBA" id="ARBA00022723"/>
    </source>
</evidence>
<keyword evidence="1 9" id="KW-0479">Metal-binding</keyword>
<dbReference type="PANTHER" id="PTHR31992:SF351">
    <property type="entry name" value="DOF ZINC FINGER PROTEIN"/>
    <property type="match status" value="1"/>
</dbReference>
<feature type="compositionally biased region" description="Polar residues" evidence="10">
    <location>
        <begin position="14"/>
        <end position="24"/>
    </location>
</feature>
<feature type="compositionally biased region" description="Pro residues" evidence="10">
    <location>
        <begin position="54"/>
        <end position="67"/>
    </location>
</feature>
<comment type="function">
    <text evidence="9">Transcription factor that binds specifically to a 5'-AA[AG]G-3' consensus core sequence.</text>
</comment>
<gene>
    <name evidence="12" type="ORF">QN277_023354</name>
</gene>
<keyword evidence="5 8" id="KW-0238">DNA-binding</keyword>
<feature type="region of interest" description="Disordered" evidence="10">
    <location>
        <begin position="141"/>
        <end position="183"/>
    </location>
</feature>
<evidence type="ECO:0000256" key="4">
    <source>
        <dbReference type="ARBA" id="ARBA00023015"/>
    </source>
</evidence>
<feature type="compositionally biased region" description="Low complexity" evidence="10">
    <location>
        <begin position="154"/>
        <end position="183"/>
    </location>
</feature>
<keyword evidence="6 9" id="KW-0804">Transcription</keyword>
<dbReference type="Proteomes" id="UP001293593">
    <property type="component" value="Unassembled WGS sequence"/>
</dbReference>
<feature type="compositionally biased region" description="Low complexity" evidence="10">
    <location>
        <begin position="378"/>
        <end position="387"/>
    </location>
</feature>
<keyword evidence="4 9" id="KW-0805">Transcription regulation</keyword>
<comment type="subcellular location">
    <subcellularLocation>
        <location evidence="8 9">Nucleus</location>
    </subcellularLocation>
</comment>
<keyword evidence="7 8" id="KW-0539">Nucleus</keyword>
<name>A0AAE1KB79_9FABA</name>
<dbReference type="AlphaFoldDB" id="A0AAE1KB79"/>